<evidence type="ECO:0000259" key="5">
    <source>
        <dbReference type="Pfam" id="PF00561"/>
    </source>
</evidence>
<dbReference type="AlphaFoldDB" id="A0A5Q0H976"/>
<reference evidence="8" key="1">
    <citation type="journal article" date="2021" name="Curr. Microbiol.">
        <title>Complete genome of nocamycin-producing strain Saccharothrix syringae NRRL B-16468 reveals the biosynthetic potential for secondary metabolites.</title>
        <authorList>
            <person name="Mo X."/>
            <person name="Yang S."/>
        </authorList>
    </citation>
    <scope>NUCLEOTIDE SEQUENCE [LARGE SCALE GENOMIC DNA]</scope>
    <source>
        <strain evidence="8">ATCC 51364 / DSM 43886 / JCM 6844 / KCTC 9398 / NBRC 14523 / NRRL B-16468 / INA 2240</strain>
    </source>
</reference>
<evidence type="ECO:0000256" key="1">
    <source>
        <dbReference type="ARBA" id="ARBA00010088"/>
    </source>
</evidence>
<dbReference type="SUPFAM" id="SSF53474">
    <property type="entry name" value="alpha/beta-Hydrolases"/>
    <property type="match status" value="1"/>
</dbReference>
<dbReference type="Proteomes" id="UP000325787">
    <property type="component" value="Chromosome"/>
</dbReference>
<feature type="chain" id="PRO_5024812140" evidence="4">
    <location>
        <begin position="27"/>
        <end position="509"/>
    </location>
</feature>
<organism evidence="7 8">
    <name type="scientific">Saccharothrix syringae</name>
    <name type="common">Nocardiopsis syringae</name>
    <dbReference type="NCBI Taxonomy" id="103733"/>
    <lineage>
        <taxon>Bacteria</taxon>
        <taxon>Bacillati</taxon>
        <taxon>Actinomycetota</taxon>
        <taxon>Actinomycetes</taxon>
        <taxon>Pseudonocardiales</taxon>
        <taxon>Pseudonocardiaceae</taxon>
        <taxon>Saccharothrix</taxon>
    </lineage>
</organism>
<dbReference type="InterPro" id="IPR051601">
    <property type="entry name" value="Serine_prot/Carboxylest_S33"/>
</dbReference>
<dbReference type="Gene3D" id="3.40.50.1820">
    <property type="entry name" value="alpha/beta hydrolase"/>
    <property type="match status" value="1"/>
</dbReference>
<sequence>MRLIIRALGGVAALALAVGTAPHASAETPTAGRVDWAPCAEQPEVECGALDLPVDWARPRGERFDLAVARRAATDPAKRLGVLVINPGGPGGSGVDFALEAHRFFSPAVLERFDVVGFDPRGVGRSHPVTCSTDLVLNGPSTRPTDRAGFEALAAHNRALAADCRARTGPLYDHADTLSVVRDVDALRRALGERKINYYGVSYGTLIGQQYAEEFGGNIRAMVLDSNMDHSLGTRRFYETEAVGAEDSFTEFVEWCDRTPSCALHGQDVAAVWDDLLARADRGELTVPGDPGRKLTADDLIGGAFSAFYGPDWAPLAEQLAALLAGGPSTAATAAAAAETTEYPFGAVFCQDWAIRVRDHRELAALIDRGNRLAPHLRGSPLAHQATAGCVGLPGRVNNPQHRLRIEDAPEILMTNALHDPATTYEWAVNAHRQSRDTTVLLTYEGWGHGVYGRSGCTTGAMDEYLISLRAPRDGARCPGVEPPAGPVAPLDARPSPAGPVPGLPGWLG</sequence>
<dbReference type="PANTHER" id="PTHR43248:SF30">
    <property type="entry name" value="AB HYDROLASE-1 DOMAIN-CONTAINING PROTEIN"/>
    <property type="match status" value="1"/>
</dbReference>
<dbReference type="Pfam" id="PF08386">
    <property type="entry name" value="Abhydrolase_4"/>
    <property type="match status" value="1"/>
</dbReference>
<keyword evidence="2 7" id="KW-0378">Hydrolase</keyword>
<dbReference type="InterPro" id="IPR029058">
    <property type="entry name" value="AB_hydrolase_fold"/>
</dbReference>
<keyword evidence="8" id="KW-1185">Reference proteome</keyword>
<dbReference type="KEGG" id="ssyi:EKG83_39870"/>
<evidence type="ECO:0000259" key="6">
    <source>
        <dbReference type="Pfam" id="PF08386"/>
    </source>
</evidence>
<evidence type="ECO:0000313" key="8">
    <source>
        <dbReference type="Proteomes" id="UP000325787"/>
    </source>
</evidence>
<feature type="region of interest" description="Disordered" evidence="3">
    <location>
        <begin position="477"/>
        <end position="509"/>
    </location>
</feature>
<dbReference type="Pfam" id="PF00561">
    <property type="entry name" value="Abhydrolase_1"/>
    <property type="match status" value="1"/>
</dbReference>
<dbReference type="PANTHER" id="PTHR43248">
    <property type="entry name" value="2-SUCCINYL-6-HYDROXY-2,4-CYCLOHEXADIENE-1-CARBOXYLATE SYNTHASE"/>
    <property type="match status" value="1"/>
</dbReference>
<dbReference type="InterPro" id="IPR000073">
    <property type="entry name" value="AB_hydrolase_1"/>
</dbReference>
<feature type="domain" description="Peptidase S33 tripeptidyl aminopeptidase-like C-terminal" evidence="6">
    <location>
        <begin position="384"/>
        <end position="478"/>
    </location>
</feature>
<feature type="signal peptide" evidence="4">
    <location>
        <begin position="1"/>
        <end position="26"/>
    </location>
</feature>
<evidence type="ECO:0000256" key="3">
    <source>
        <dbReference type="SAM" id="MobiDB-lite"/>
    </source>
</evidence>
<dbReference type="EMBL" id="CP034550">
    <property type="protein sequence ID" value="QFZ22771.1"/>
    <property type="molecule type" value="Genomic_DNA"/>
</dbReference>
<proteinExistence type="inferred from homology"/>
<dbReference type="OrthoDB" id="4006962at2"/>
<comment type="similarity">
    <text evidence="1">Belongs to the peptidase S33 family.</text>
</comment>
<keyword evidence="4" id="KW-0732">Signal</keyword>
<evidence type="ECO:0000313" key="7">
    <source>
        <dbReference type="EMBL" id="QFZ22771.1"/>
    </source>
</evidence>
<evidence type="ECO:0000256" key="4">
    <source>
        <dbReference type="SAM" id="SignalP"/>
    </source>
</evidence>
<gene>
    <name evidence="7" type="ORF">EKG83_39870</name>
</gene>
<evidence type="ECO:0000256" key="2">
    <source>
        <dbReference type="ARBA" id="ARBA00022801"/>
    </source>
</evidence>
<name>A0A5Q0H976_SACSY</name>
<accession>A0A5Q0H976</accession>
<dbReference type="GO" id="GO:0016787">
    <property type="term" value="F:hydrolase activity"/>
    <property type="evidence" value="ECO:0007669"/>
    <property type="project" value="UniProtKB-KW"/>
</dbReference>
<feature type="domain" description="AB hydrolase-1" evidence="5">
    <location>
        <begin position="82"/>
        <end position="277"/>
    </location>
</feature>
<protein>
    <submittedName>
        <fullName evidence="7">Alpha/beta fold hydrolase</fullName>
    </submittedName>
</protein>
<dbReference type="InterPro" id="IPR013595">
    <property type="entry name" value="Pept_S33_TAP-like_C"/>
</dbReference>